<dbReference type="EMBL" id="FQXJ01000004">
    <property type="protein sequence ID" value="SHH74809.1"/>
    <property type="molecule type" value="Genomic_DNA"/>
</dbReference>
<dbReference type="Pfam" id="PF02452">
    <property type="entry name" value="PemK_toxin"/>
    <property type="match status" value="1"/>
</dbReference>
<evidence type="ECO:0000256" key="1">
    <source>
        <dbReference type="ARBA" id="ARBA00007521"/>
    </source>
</evidence>
<dbReference type="GO" id="GO:0016075">
    <property type="term" value="P:rRNA catabolic process"/>
    <property type="evidence" value="ECO:0007669"/>
    <property type="project" value="TreeGrafter"/>
</dbReference>
<dbReference type="STRING" id="1121420.SAMN02746098_01356"/>
<dbReference type="RefSeq" id="WP_073028756.1">
    <property type="nucleotide sequence ID" value="NZ_FQXJ01000004.1"/>
</dbReference>
<evidence type="ECO:0000313" key="4">
    <source>
        <dbReference type="Proteomes" id="UP000183954"/>
    </source>
</evidence>
<comment type="similarity">
    <text evidence="1">Belongs to the PemK/MazF family.</text>
</comment>
<dbReference type="PANTHER" id="PTHR33988:SF2">
    <property type="entry name" value="ENDORIBONUCLEASE MAZF"/>
    <property type="match status" value="1"/>
</dbReference>
<dbReference type="AlphaFoldDB" id="A0A1M5VHS2"/>
<gene>
    <name evidence="3" type="ORF">SAMN02746098_01356</name>
</gene>
<reference evidence="4" key="1">
    <citation type="submission" date="2016-11" db="EMBL/GenBank/DDBJ databases">
        <authorList>
            <person name="Varghese N."/>
            <person name="Submissions S."/>
        </authorList>
    </citation>
    <scope>NUCLEOTIDE SEQUENCE [LARGE SCALE GENOMIC DNA]</scope>
    <source>
        <strain evidence="4">DSM 15449</strain>
    </source>
</reference>
<evidence type="ECO:0000313" key="3">
    <source>
        <dbReference type="EMBL" id="SHH74809.1"/>
    </source>
</evidence>
<accession>A0A1M5VHS2</accession>
<organism evidence="3 4">
    <name type="scientific">Desulfosporosinus lacus DSM 15449</name>
    <dbReference type="NCBI Taxonomy" id="1121420"/>
    <lineage>
        <taxon>Bacteria</taxon>
        <taxon>Bacillati</taxon>
        <taxon>Bacillota</taxon>
        <taxon>Clostridia</taxon>
        <taxon>Eubacteriales</taxon>
        <taxon>Desulfitobacteriaceae</taxon>
        <taxon>Desulfosporosinus</taxon>
    </lineage>
</organism>
<name>A0A1M5VHS2_9FIRM</name>
<dbReference type="OrthoDB" id="9808744at2"/>
<dbReference type="GO" id="GO:0003677">
    <property type="term" value="F:DNA binding"/>
    <property type="evidence" value="ECO:0007669"/>
    <property type="project" value="InterPro"/>
</dbReference>
<keyword evidence="4" id="KW-1185">Reference proteome</keyword>
<evidence type="ECO:0000256" key="2">
    <source>
        <dbReference type="ARBA" id="ARBA00022649"/>
    </source>
</evidence>
<dbReference type="PANTHER" id="PTHR33988">
    <property type="entry name" value="ENDORIBONUCLEASE MAZF-RELATED"/>
    <property type="match status" value="1"/>
</dbReference>
<proteinExistence type="inferred from homology"/>
<keyword evidence="2" id="KW-1277">Toxin-antitoxin system</keyword>
<dbReference type="SUPFAM" id="SSF50118">
    <property type="entry name" value="Cell growth inhibitor/plasmid maintenance toxic component"/>
    <property type="match status" value="1"/>
</dbReference>
<dbReference type="InterPro" id="IPR011067">
    <property type="entry name" value="Plasmid_toxin/cell-grow_inhib"/>
</dbReference>
<dbReference type="Proteomes" id="UP000183954">
    <property type="component" value="Unassembled WGS sequence"/>
</dbReference>
<sequence length="186" mass="21194">MDVKLDRVQLYLDWLKSKLYLDHQSNNASKRKVKRGNVYYCYLGRGVGSEEEKERPCVVLQRFDGNMNSPNTIVAPITHTSSTLDVVVPINTRYNQDGSILLDGNVLLGNIVTVSKARLGDYIATLTTPEMKQVDIALAKSIDIYKNTVKLENIIKDKDIYIGKLIEQRENLQRHLDELINSKDKK</sequence>
<protein>
    <submittedName>
        <fullName evidence="3">mRNA interferase MazF</fullName>
    </submittedName>
</protein>
<dbReference type="GO" id="GO:0006402">
    <property type="term" value="P:mRNA catabolic process"/>
    <property type="evidence" value="ECO:0007669"/>
    <property type="project" value="TreeGrafter"/>
</dbReference>
<dbReference type="InterPro" id="IPR003477">
    <property type="entry name" value="PemK-like"/>
</dbReference>
<dbReference type="Gene3D" id="2.30.30.110">
    <property type="match status" value="1"/>
</dbReference>
<dbReference type="GO" id="GO:0004521">
    <property type="term" value="F:RNA endonuclease activity"/>
    <property type="evidence" value="ECO:0007669"/>
    <property type="project" value="TreeGrafter"/>
</dbReference>